<feature type="domain" description="HD" evidence="4">
    <location>
        <begin position="67"/>
        <end position="195"/>
    </location>
</feature>
<dbReference type="Proteomes" id="UP000233654">
    <property type="component" value="Unassembled WGS sequence"/>
</dbReference>
<evidence type="ECO:0000256" key="3">
    <source>
        <dbReference type="SAM" id="MobiDB-lite"/>
    </source>
</evidence>
<dbReference type="CDD" id="cd00077">
    <property type="entry name" value="HDc"/>
    <property type="match status" value="1"/>
</dbReference>
<protein>
    <recommendedName>
        <fullName evidence="2">Deoxyguanosinetriphosphate triphosphohydrolase-like protein</fullName>
    </recommendedName>
</protein>
<reference evidence="5 6" key="1">
    <citation type="journal article" date="2017" name="ISME J.">
        <title>Potential for microbial H2 and metal transformations associated with novel bacteria and archaea in deep terrestrial subsurface sediments.</title>
        <authorList>
            <person name="Hernsdorf A.W."/>
            <person name="Amano Y."/>
            <person name="Miyakawa K."/>
            <person name="Ise K."/>
            <person name="Suzuki Y."/>
            <person name="Anantharaman K."/>
            <person name="Probst A."/>
            <person name="Burstein D."/>
            <person name="Thomas B.C."/>
            <person name="Banfield J.F."/>
        </authorList>
    </citation>
    <scope>NUCLEOTIDE SEQUENCE [LARGE SCALE GENOMIC DNA]</scope>
    <source>
        <strain evidence="5">HGW-Actinobacteria-3</strain>
    </source>
</reference>
<dbReference type="InterPro" id="IPR026875">
    <property type="entry name" value="PHydrolase_assoc_dom"/>
</dbReference>
<name>A0A2N3G792_9ACTN</name>
<dbReference type="Pfam" id="PF01966">
    <property type="entry name" value="HD"/>
    <property type="match status" value="1"/>
</dbReference>
<dbReference type="SUPFAM" id="SSF109604">
    <property type="entry name" value="HD-domain/PDEase-like"/>
    <property type="match status" value="1"/>
</dbReference>
<evidence type="ECO:0000256" key="2">
    <source>
        <dbReference type="HAMAP-Rule" id="MF_01212"/>
    </source>
</evidence>
<dbReference type="InterPro" id="IPR006674">
    <property type="entry name" value="HD_domain"/>
</dbReference>
<feature type="region of interest" description="Disordered" evidence="3">
    <location>
        <begin position="1"/>
        <end position="24"/>
    </location>
</feature>
<dbReference type="InterPro" id="IPR006261">
    <property type="entry name" value="dGTPase"/>
</dbReference>
<dbReference type="NCBIfam" id="TIGR01353">
    <property type="entry name" value="dGTP_triPase"/>
    <property type="match status" value="1"/>
</dbReference>
<dbReference type="EMBL" id="PHEX01000012">
    <property type="protein sequence ID" value="PKQ28563.1"/>
    <property type="molecule type" value="Genomic_DNA"/>
</dbReference>
<comment type="similarity">
    <text evidence="2">Belongs to the dGTPase family. Type 2 subfamily.</text>
</comment>
<organism evidence="5 6">
    <name type="scientific">Candidatus Anoxymicrobium japonicum</name>
    <dbReference type="NCBI Taxonomy" id="2013648"/>
    <lineage>
        <taxon>Bacteria</taxon>
        <taxon>Bacillati</taxon>
        <taxon>Actinomycetota</taxon>
        <taxon>Candidatus Geothermincolia</taxon>
        <taxon>Candidatus Geothermincolales</taxon>
        <taxon>Candidatus Anoxymicrobiaceae</taxon>
        <taxon>Candidatus Anoxymicrobium</taxon>
    </lineage>
</organism>
<dbReference type="Pfam" id="PF13286">
    <property type="entry name" value="HD_assoc"/>
    <property type="match status" value="1"/>
</dbReference>
<accession>A0A2N3G792</accession>
<dbReference type="PANTHER" id="PTHR35795">
    <property type="entry name" value="SLR1885 PROTEIN"/>
    <property type="match status" value="1"/>
</dbReference>
<dbReference type="GO" id="GO:0016793">
    <property type="term" value="F:triphosphoric monoester hydrolase activity"/>
    <property type="evidence" value="ECO:0007669"/>
    <property type="project" value="InterPro"/>
</dbReference>
<gene>
    <name evidence="5" type="ORF">CVT63_02195</name>
</gene>
<evidence type="ECO:0000259" key="4">
    <source>
        <dbReference type="PROSITE" id="PS51831"/>
    </source>
</evidence>
<dbReference type="AlphaFoldDB" id="A0A2N3G792"/>
<dbReference type="PANTHER" id="PTHR35795:SF1">
    <property type="entry name" value="BIS(5'-NUCLEOSYL)-TETRAPHOSPHATASE, SYMMETRICAL"/>
    <property type="match status" value="1"/>
</dbReference>
<evidence type="ECO:0000313" key="6">
    <source>
        <dbReference type="Proteomes" id="UP000233654"/>
    </source>
</evidence>
<comment type="caution">
    <text evidence="5">The sequence shown here is derived from an EMBL/GenBank/DDBJ whole genome shotgun (WGS) entry which is preliminary data.</text>
</comment>
<evidence type="ECO:0000313" key="5">
    <source>
        <dbReference type="EMBL" id="PKQ28563.1"/>
    </source>
</evidence>
<dbReference type="PROSITE" id="PS51831">
    <property type="entry name" value="HD"/>
    <property type="match status" value="1"/>
</dbReference>
<dbReference type="InterPro" id="IPR003607">
    <property type="entry name" value="HD/PDEase_dom"/>
</dbReference>
<dbReference type="SMART" id="SM00471">
    <property type="entry name" value="HDc"/>
    <property type="match status" value="1"/>
</dbReference>
<dbReference type="HAMAP" id="MF_01212">
    <property type="entry name" value="dGTPase_type2"/>
    <property type="match status" value="1"/>
</dbReference>
<keyword evidence="1 2" id="KW-0378">Hydrolase</keyword>
<evidence type="ECO:0000256" key="1">
    <source>
        <dbReference type="ARBA" id="ARBA00022801"/>
    </source>
</evidence>
<sequence length="391" mass="44428">MSDSLAAREDELPSKVERRRAFDDPSCPNRERFQLDRDRILYSGSFRKLQHKTQVFVTHEGDLYRTRMTHTIEVMQIARSIASMLGLNEMLAEAIALVHDIGHPPFGHGGEHALNKLLRDSGGFEHNIHGLRVVDSLERAYPQFRGLNLCWETREGLARHHTVFDNPPLLDEFDIYEQPSAECQAVNAADVIAFCTHDLDDALRIKLARPEWLEQKAREIPLTAELVAVMEQSVSGPSWDLGSSETDIGRMRAISNLINHLIVDVVNGTRRNISSSGVQSALDVRCYSKPVVSFSDDAREQVERIAHSMLNEVYTNPIVSRMTYKGGRMLAGIHETFIENPSLLPRALREDLGFEPLERVICDYLAGMTDRYAMDLYAMLFQPYARTTDWF</sequence>
<dbReference type="InterPro" id="IPR051094">
    <property type="entry name" value="Diverse_Catalytic_Enzymes"/>
</dbReference>
<proteinExistence type="inferred from homology"/>
<dbReference type="InterPro" id="IPR023023">
    <property type="entry name" value="dNTPase_2"/>
</dbReference>
<dbReference type="Gene3D" id="1.10.3210.10">
    <property type="entry name" value="Hypothetical protein af1432"/>
    <property type="match status" value="1"/>
</dbReference>